<name>X1QCE5_9ZZZZ</name>
<feature type="non-terminal residue" evidence="1">
    <location>
        <position position="58"/>
    </location>
</feature>
<dbReference type="SUPFAM" id="SSF53335">
    <property type="entry name" value="S-adenosyl-L-methionine-dependent methyltransferases"/>
    <property type="match status" value="1"/>
</dbReference>
<reference evidence="1" key="1">
    <citation type="journal article" date="2014" name="Front. Microbiol.">
        <title>High frequency of phylogenetically diverse reductive dehalogenase-homologous genes in deep subseafloor sedimentary metagenomes.</title>
        <authorList>
            <person name="Kawai M."/>
            <person name="Futagami T."/>
            <person name="Toyoda A."/>
            <person name="Takaki Y."/>
            <person name="Nishi S."/>
            <person name="Hori S."/>
            <person name="Arai W."/>
            <person name="Tsubouchi T."/>
            <person name="Morono Y."/>
            <person name="Uchiyama I."/>
            <person name="Ito T."/>
            <person name="Fujiyama A."/>
            <person name="Inagaki F."/>
            <person name="Takami H."/>
        </authorList>
    </citation>
    <scope>NUCLEOTIDE SEQUENCE</scope>
    <source>
        <strain evidence="1">Expedition CK06-06</strain>
    </source>
</reference>
<accession>X1QCE5</accession>
<comment type="caution">
    <text evidence="1">The sequence shown here is derived from an EMBL/GenBank/DDBJ whole genome shotgun (WGS) entry which is preliminary data.</text>
</comment>
<evidence type="ECO:0000313" key="1">
    <source>
        <dbReference type="EMBL" id="GAI48690.1"/>
    </source>
</evidence>
<dbReference type="EMBL" id="BARV01038555">
    <property type="protein sequence ID" value="GAI48690.1"/>
    <property type="molecule type" value="Genomic_DNA"/>
</dbReference>
<gene>
    <name evidence="1" type="ORF">S06H3_59354</name>
</gene>
<protein>
    <submittedName>
        <fullName evidence="1">Uncharacterized protein</fullName>
    </submittedName>
</protein>
<sequence>MESLKKKFYESIPEENPKGLLGWFFTRLRKFGKPQTSVVLDLLPTGKRLLDVGCGYGS</sequence>
<dbReference type="AlphaFoldDB" id="X1QCE5"/>
<proteinExistence type="predicted"/>
<dbReference type="InterPro" id="IPR029063">
    <property type="entry name" value="SAM-dependent_MTases_sf"/>
</dbReference>
<organism evidence="1">
    <name type="scientific">marine sediment metagenome</name>
    <dbReference type="NCBI Taxonomy" id="412755"/>
    <lineage>
        <taxon>unclassified sequences</taxon>
        <taxon>metagenomes</taxon>
        <taxon>ecological metagenomes</taxon>
    </lineage>
</organism>